<accession>A0A6F9DGD1</accession>
<organism evidence="1">
    <name type="scientific">Phallusia mammillata</name>
    <dbReference type="NCBI Taxonomy" id="59560"/>
    <lineage>
        <taxon>Eukaryota</taxon>
        <taxon>Metazoa</taxon>
        <taxon>Chordata</taxon>
        <taxon>Tunicata</taxon>
        <taxon>Ascidiacea</taxon>
        <taxon>Phlebobranchia</taxon>
        <taxon>Ascidiidae</taxon>
        <taxon>Phallusia</taxon>
    </lineage>
</organism>
<reference evidence="1" key="1">
    <citation type="submission" date="2020-04" db="EMBL/GenBank/DDBJ databases">
        <authorList>
            <person name="Neveu A P."/>
        </authorList>
    </citation>
    <scope>NUCLEOTIDE SEQUENCE</scope>
    <source>
        <tissue evidence="1">Whole embryo</tissue>
    </source>
</reference>
<dbReference type="EMBL" id="LR786662">
    <property type="protein sequence ID" value="CAB3262455.1"/>
    <property type="molecule type" value="mRNA"/>
</dbReference>
<name>A0A6F9DGD1_9ASCI</name>
<dbReference type="InterPro" id="IPR042847">
    <property type="entry name" value="EFC12"/>
</dbReference>
<gene>
    <name evidence="1" type="primary">LOC100179680</name>
</gene>
<dbReference type="PANTHER" id="PTHR47225">
    <property type="entry name" value="EF-HAND CALCIUM-BINDING DOMAIN-CONTAINING PROTEIN 12"/>
    <property type="match status" value="1"/>
</dbReference>
<proteinExistence type="evidence at transcript level"/>
<dbReference type="PANTHER" id="PTHR47225:SF1">
    <property type="entry name" value="EF-HAND CALCIUM-BINDING DOMAIN-CONTAINING PROTEIN 12"/>
    <property type="match status" value="1"/>
</dbReference>
<dbReference type="AlphaFoldDB" id="A0A6F9DGD1"/>
<protein>
    <submittedName>
        <fullName evidence="1">Uncharacterized protein LOC100179680</fullName>
    </submittedName>
</protein>
<sequence length="236" mass="27147">MPPTQSDEPYENVAVGVKDLFETYENALLPVDVQLQKFKRRDLYTSHFHRTSCKVFGPRKHVRKVHFVDGNPFDQENKEDSFDDKAAGDIVLPSYYAKLKPLKEKQKVQEDSVIHSEVQDHKSWVEKRKKLRSDLNQLGLDAAWLKRKPERTALEECVLNRLLNESGQEKALNKSLPPSPSEKNLRLLPVNVKCILKQLGRYMKANNFLATDIFPTDDMTISSEACREGLDTVSMF</sequence>
<evidence type="ECO:0000313" key="1">
    <source>
        <dbReference type="EMBL" id="CAB3262455.1"/>
    </source>
</evidence>